<dbReference type="Proteomes" id="UP001497680">
    <property type="component" value="Unassembled WGS sequence"/>
</dbReference>
<comment type="caution">
    <text evidence="1">The sequence shown here is derived from an EMBL/GenBank/DDBJ whole genome shotgun (WGS) entry which is preliminary data.</text>
</comment>
<sequence>MDKLPQEIISNIASFLPWGSGRDTQHKPLIRPGVASLSRAWQAAVESVTFQELHINNTELVAFSDHFSRIHRRRFLRKLNFSVVLPTYSYKTYSGAETEEERRVNNEVASTAIFGLLQELSGWPTNLNITLIITIYPPKQRLRSTSYIHLEDIHHVQVPCIRSFLAIQAYCPIDPGCLVSLTSRFPSLSRVDWCYDEPDSHSPLRIQLRDELVASLSKFELSPATERLHFTIETPKIDYGQPHPNLIGCHLNDPLSTALNRLLCGGNLRYLLYQGPIDSSFFWSGEFAKPNPEWASLEYMDVRFHNDSPSGKQYFKRAAKGSGDKPSPTGSEDSPQRGGNLEEYNDIIRSRGLEEFGFKPEEDFPQIPEDVAPLLEAFARRLAITPSLRSALLSAKHPSGKWVVRYYAPGHPCSLEDDIDEPEASLSRTRLFFQFQGWEPEDSLMGLFRSIGRERHGENTIITFI</sequence>
<reference evidence="1 2" key="1">
    <citation type="journal article" date="2022" name="New Phytol.">
        <title>Ecological generalism drives hyperdiversity of secondary metabolite gene clusters in xylarialean endophytes.</title>
        <authorList>
            <person name="Franco M.E.E."/>
            <person name="Wisecaver J.H."/>
            <person name="Arnold A.E."/>
            <person name="Ju Y.M."/>
            <person name="Slot J.C."/>
            <person name="Ahrendt S."/>
            <person name="Moore L.P."/>
            <person name="Eastman K.E."/>
            <person name="Scott K."/>
            <person name="Konkel Z."/>
            <person name="Mondo S.J."/>
            <person name="Kuo A."/>
            <person name="Hayes R.D."/>
            <person name="Haridas S."/>
            <person name="Andreopoulos B."/>
            <person name="Riley R."/>
            <person name="LaButti K."/>
            <person name="Pangilinan J."/>
            <person name="Lipzen A."/>
            <person name="Amirebrahimi M."/>
            <person name="Yan J."/>
            <person name="Adam C."/>
            <person name="Keymanesh K."/>
            <person name="Ng V."/>
            <person name="Louie K."/>
            <person name="Northen T."/>
            <person name="Drula E."/>
            <person name="Henrissat B."/>
            <person name="Hsieh H.M."/>
            <person name="Youens-Clark K."/>
            <person name="Lutzoni F."/>
            <person name="Miadlikowska J."/>
            <person name="Eastwood D.C."/>
            <person name="Hamelin R.C."/>
            <person name="Grigoriev I.V."/>
            <person name="U'Ren J.M."/>
        </authorList>
    </citation>
    <scope>NUCLEOTIDE SEQUENCE [LARGE SCALE GENOMIC DNA]</scope>
    <source>
        <strain evidence="1 2">ER1909</strain>
    </source>
</reference>
<protein>
    <submittedName>
        <fullName evidence="1">Uncharacterized protein</fullName>
    </submittedName>
</protein>
<name>A0ACC0CIN0_9PEZI</name>
<evidence type="ECO:0000313" key="2">
    <source>
        <dbReference type="Proteomes" id="UP001497680"/>
    </source>
</evidence>
<keyword evidence="2" id="KW-1185">Reference proteome</keyword>
<proteinExistence type="predicted"/>
<organism evidence="1 2">
    <name type="scientific">Hypoxylon rubiginosum</name>
    <dbReference type="NCBI Taxonomy" id="110542"/>
    <lineage>
        <taxon>Eukaryota</taxon>
        <taxon>Fungi</taxon>
        <taxon>Dikarya</taxon>
        <taxon>Ascomycota</taxon>
        <taxon>Pezizomycotina</taxon>
        <taxon>Sordariomycetes</taxon>
        <taxon>Xylariomycetidae</taxon>
        <taxon>Xylariales</taxon>
        <taxon>Hypoxylaceae</taxon>
        <taxon>Hypoxylon</taxon>
    </lineage>
</organism>
<gene>
    <name evidence="1" type="ORF">F4821DRAFT_251792</name>
</gene>
<evidence type="ECO:0000313" key="1">
    <source>
        <dbReference type="EMBL" id="KAI6080293.1"/>
    </source>
</evidence>
<accession>A0ACC0CIN0</accession>
<dbReference type="EMBL" id="MU394457">
    <property type="protein sequence ID" value="KAI6080293.1"/>
    <property type="molecule type" value="Genomic_DNA"/>
</dbReference>